<protein>
    <recommendedName>
        <fullName evidence="2">Aerotolerance regulator N-terminal domain-containing protein</fullName>
    </recommendedName>
</protein>
<feature type="transmembrane region" description="Helical" evidence="1">
    <location>
        <begin position="56"/>
        <end position="78"/>
    </location>
</feature>
<dbReference type="NCBIfam" id="TIGR02226">
    <property type="entry name" value="two_anch"/>
    <property type="match status" value="1"/>
</dbReference>
<keyword evidence="1" id="KW-1133">Transmembrane helix</keyword>
<sequence>MQLLYPFGFLALIGLLIPVIIHLWSVKQGKTLKIGSIALLGESASATSRSFKLTDWLLFILRCLLIILVAFILAQPFFKTKVDEQKISGWILAAPNELNQVYKTNQKTINSLLNLGYELHEFNLGFKKMDLADTATSNNVNSQLSYSSLLKALEYKIPSGHTAYVYADDKLNNFSGEIPKISYNLIWKANLDKDSTKFWSTNYLGKAYEAKSTTSATTYTEARKSNLPSLSVAIYEPSGNDAQYVKAALNSIAYFSKREILVQNFSRAKAKKADIIFWLSEQAINSYQTELKPNAKIFTYQKGKVENLNNATLQLAKGLNDETLVNLYKRVEFDDQKGVLIWKDSFGEPLLMRNSNNNFIYFNFFSRLNPQFTDLVWNDQFVSALMPIVLGGEKVADFGFETNELDQRTISKNQLLTTGAVNALSFSKVEKDEPLNRLFWILAFLILLLERILSFRKTNMNYVKR</sequence>
<dbReference type="PANTHER" id="PTHR37464">
    <property type="entry name" value="BLL2463 PROTEIN"/>
    <property type="match status" value="1"/>
</dbReference>
<evidence type="ECO:0000313" key="3">
    <source>
        <dbReference type="EMBL" id="TKB99476.1"/>
    </source>
</evidence>
<evidence type="ECO:0000256" key="1">
    <source>
        <dbReference type="SAM" id="Phobius"/>
    </source>
</evidence>
<gene>
    <name evidence="3" type="ORF">FA045_13425</name>
</gene>
<reference evidence="3 4" key="1">
    <citation type="submission" date="2019-04" db="EMBL/GenBank/DDBJ databases">
        <title>Pedobacter sp. AR-2-6 sp. nov., isolated from Arctic soil.</title>
        <authorList>
            <person name="Dahal R.H."/>
            <person name="Kim D.-U."/>
        </authorList>
    </citation>
    <scope>NUCLEOTIDE SEQUENCE [LARGE SCALE GENOMIC DNA]</scope>
    <source>
        <strain evidence="3 4">AR-2-6</strain>
    </source>
</reference>
<dbReference type="InterPro" id="IPR024163">
    <property type="entry name" value="Aerotolerance_reg_N"/>
</dbReference>
<accession>A0A4U1C2V1</accession>
<dbReference type="InterPro" id="IPR011933">
    <property type="entry name" value="Double_TM_dom"/>
</dbReference>
<feature type="domain" description="Aerotolerance regulator N-terminal" evidence="2">
    <location>
        <begin position="1"/>
        <end position="76"/>
    </location>
</feature>
<evidence type="ECO:0000313" key="4">
    <source>
        <dbReference type="Proteomes" id="UP000310477"/>
    </source>
</evidence>
<comment type="caution">
    <text evidence="3">The sequence shown here is derived from an EMBL/GenBank/DDBJ whole genome shotgun (WGS) entry which is preliminary data.</text>
</comment>
<keyword evidence="1" id="KW-0472">Membrane</keyword>
<keyword evidence="4" id="KW-1185">Reference proteome</keyword>
<dbReference type="AlphaFoldDB" id="A0A4U1C2V1"/>
<name>A0A4U1C2V1_9SPHI</name>
<dbReference type="Proteomes" id="UP000310477">
    <property type="component" value="Unassembled WGS sequence"/>
</dbReference>
<dbReference type="RefSeq" id="WP_136877593.1">
    <property type="nucleotide sequence ID" value="NZ_SWBO01000007.1"/>
</dbReference>
<proteinExistence type="predicted"/>
<dbReference type="PANTHER" id="PTHR37464:SF1">
    <property type="entry name" value="BLL2463 PROTEIN"/>
    <property type="match status" value="1"/>
</dbReference>
<dbReference type="OrthoDB" id="890881at2"/>
<feature type="transmembrane region" description="Helical" evidence="1">
    <location>
        <begin position="438"/>
        <end position="455"/>
    </location>
</feature>
<feature type="transmembrane region" description="Helical" evidence="1">
    <location>
        <begin position="6"/>
        <end position="26"/>
    </location>
</feature>
<dbReference type="EMBL" id="SWBO01000007">
    <property type="protein sequence ID" value="TKB99476.1"/>
    <property type="molecule type" value="Genomic_DNA"/>
</dbReference>
<organism evidence="3 4">
    <name type="scientific">Pedobacter cryotolerans</name>
    <dbReference type="NCBI Taxonomy" id="2571270"/>
    <lineage>
        <taxon>Bacteria</taxon>
        <taxon>Pseudomonadati</taxon>
        <taxon>Bacteroidota</taxon>
        <taxon>Sphingobacteriia</taxon>
        <taxon>Sphingobacteriales</taxon>
        <taxon>Sphingobacteriaceae</taxon>
        <taxon>Pedobacter</taxon>
    </lineage>
</organism>
<evidence type="ECO:0000259" key="2">
    <source>
        <dbReference type="Pfam" id="PF07584"/>
    </source>
</evidence>
<dbReference type="Pfam" id="PF07584">
    <property type="entry name" value="BatA"/>
    <property type="match status" value="1"/>
</dbReference>
<keyword evidence="1" id="KW-0812">Transmembrane</keyword>